<sequence>MTTYIQIIEDEPDFTPHNGKPVTKLESSPNMKYIATWSEEDKSAVGWYIADNEHQLKHEYMISQEDISQNDVFKLYSIKDVDVITIKSFAVSDNKQVSIPIYSVKEKDI</sequence>
<comment type="caution">
    <text evidence="1">The sequence shown here is derived from an EMBL/GenBank/DDBJ whole genome shotgun (WGS) entry which is preliminary data.</text>
</comment>
<evidence type="ECO:0000313" key="2">
    <source>
        <dbReference type="Proteomes" id="UP000789860"/>
    </source>
</evidence>
<organism evidence="1 2">
    <name type="scientific">Scutellospora calospora</name>
    <dbReference type="NCBI Taxonomy" id="85575"/>
    <lineage>
        <taxon>Eukaryota</taxon>
        <taxon>Fungi</taxon>
        <taxon>Fungi incertae sedis</taxon>
        <taxon>Mucoromycota</taxon>
        <taxon>Glomeromycotina</taxon>
        <taxon>Glomeromycetes</taxon>
        <taxon>Diversisporales</taxon>
        <taxon>Gigasporaceae</taxon>
        <taxon>Scutellospora</taxon>
    </lineage>
</organism>
<feature type="non-terminal residue" evidence="1">
    <location>
        <position position="109"/>
    </location>
</feature>
<protein>
    <submittedName>
        <fullName evidence="1">11633_t:CDS:1</fullName>
    </submittedName>
</protein>
<proteinExistence type="predicted"/>
<keyword evidence="2" id="KW-1185">Reference proteome</keyword>
<dbReference type="Proteomes" id="UP000789860">
    <property type="component" value="Unassembled WGS sequence"/>
</dbReference>
<gene>
    <name evidence="1" type="ORF">SCALOS_LOCUS10094</name>
</gene>
<reference evidence="1" key="1">
    <citation type="submission" date="2021-06" db="EMBL/GenBank/DDBJ databases">
        <authorList>
            <person name="Kallberg Y."/>
            <person name="Tangrot J."/>
            <person name="Rosling A."/>
        </authorList>
    </citation>
    <scope>NUCLEOTIDE SEQUENCE</scope>
    <source>
        <strain evidence="1">AU212A</strain>
    </source>
</reference>
<evidence type="ECO:0000313" key="1">
    <source>
        <dbReference type="EMBL" id="CAG8690131.1"/>
    </source>
</evidence>
<name>A0ACA9P6E1_9GLOM</name>
<accession>A0ACA9P6E1</accession>
<dbReference type="EMBL" id="CAJVPM010035468">
    <property type="protein sequence ID" value="CAG8690131.1"/>
    <property type="molecule type" value="Genomic_DNA"/>
</dbReference>